<evidence type="ECO:0000313" key="2">
    <source>
        <dbReference type="EMBL" id="KAF5786847.1"/>
    </source>
</evidence>
<sequence length="89" mass="10391">MNDTLSVIHTYDFLKKWLVDHIGFLSNPLYLGGDSYSGILVPMIAQEIYDGTHKFLISIELLVQIKNANFICKYMEQTYRVEARIIYKE</sequence>
<keyword evidence="2" id="KW-0378">Hydrolase</keyword>
<proteinExistence type="inferred from homology"/>
<reference evidence="2" key="2">
    <citation type="submission" date="2020-06" db="EMBL/GenBank/DDBJ databases">
        <title>Helianthus annuus Genome sequencing and assembly Release 2.</title>
        <authorList>
            <person name="Gouzy J."/>
            <person name="Langlade N."/>
            <person name="Munos S."/>
        </authorList>
    </citation>
    <scope>NUCLEOTIDE SEQUENCE</scope>
    <source>
        <tissue evidence="2">Leaves</tissue>
    </source>
</reference>
<name>A0A9K3N4Q6_HELAN</name>
<dbReference type="SUPFAM" id="SSF53474">
    <property type="entry name" value="alpha/beta-Hydrolases"/>
    <property type="match status" value="1"/>
</dbReference>
<dbReference type="Pfam" id="PF00450">
    <property type="entry name" value="Peptidase_S10"/>
    <property type="match status" value="1"/>
</dbReference>
<dbReference type="GO" id="GO:0006508">
    <property type="term" value="P:proteolysis"/>
    <property type="evidence" value="ECO:0007669"/>
    <property type="project" value="InterPro"/>
</dbReference>
<dbReference type="Proteomes" id="UP000215914">
    <property type="component" value="Unassembled WGS sequence"/>
</dbReference>
<organism evidence="2 3">
    <name type="scientific">Helianthus annuus</name>
    <name type="common">Common sunflower</name>
    <dbReference type="NCBI Taxonomy" id="4232"/>
    <lineage>
        <taxon>Eukaryota</taxon>
        <taxon>Viridiplantae</taxon>
        <taxon>Streptophyta</taxon>
        <taxon>Embryophyta</taxon>
        <taxon>Tracheophyta</taxon>
        <taxon>Spermatophyta</taxon>
        <taxon>Magnoliopsida</taxon>
        <taxon>eudicotyledons</taxon>
        <taxon>Gunneridae</taxon>
        <taxon>Pentapetalae</taxon>
        <taxon>asterids</taxon>
        <taxon>campanulids</taxon>
        <taxon>Asterales</taxon>
        <taxon>Asteraceae</taxon>
        <taxon>Asteroideae</taxon>
        <taxon>Heliantheae alliance</taxon>
        <taxon>Heliantheae</taxon>
        <taxon>Helianthus</taxon>
    </lineage>
</organism>
<keyword evidence="3" id="KW-1185">Reference proteome</keyword>
<keyword evidence="2" id="KW-0121">Carboxypeptidase</keyword>
<dbReference type="Gene3D" id="3.40.50.1820">
    <property type="entry name" value="alpha/beta hydrolase"/>
    <property type="match status" value="1"/>
</dbReference>
<dbReference type="PANTHER" id="PTHR11802">
    <property type="entry name" value="SERINE PROTEASE FAMILY S10 SERINE CARBOXYPEPTIDASE"/>
    <property type="match status" value="1"/>
</dbReference>
<dbReference type="AlphaFoldDB" id="A0A9K3N4Q6"/>
<dbReference type="Gramene" id="mRNA:HanXRQr2_Chr10g0445841">
    <property type="protein sequence ID" value="mRNA:HanXRQr2_Chr10g0445841"/>
    <property type="gene ID" value="HanXRQr2_Chr10g0445841"/>
</dbReference>
<dbReference type="EMBL" id="MNCJ02000325">
    <property type="protein sequence ID" value="KAF5786847.1"/>
    <property type="molecule type" value="Genomic_DNA"/>
</dbReference>
<evidence type="ECO:0000313" key="3">
    <source>
        <dbReference type="Proteomes" id="UP000215914"/>
    </source>
</evidence>
<dbReference type="InterPro" id="IPR029058">
    <property type="entry name" value="AB_hydrolase_fold"/>
</dbReference>
<comment type="caution">
    <text evidence="2">The sequence shown here is derived from an EMBL/GenBank/DDBJ whole genome shotgun (WGS) entry which is preliminary data.</text>
</comment>
<dbReference type="InterPro" id="IPR001563">
    <property type="entry name" value="Peptidase_S10"/>
</dbReference>
<dbReference type="PANTHER" id="PTHR11802:SF224">
    <property type="entry name" value="SERINE CARBOXYPEPTIDASE-LIKE 7 ISOFORM X1"/>
    <property type="match status" value="1"/>
</dbReference>
<comment type="similarity">
    <text evidence="1">Belongs to the peptidase S10 family.</text>
</comment>
<gene>
    <name evidence="2" type="ORF">HanXRQr2_Chr10g0445841</name>
</gene>
<accession>A0A9K3N4Q6</accession>
<keyword evidence="2" id="KW-0645">Protease</keyword>
<protein>
    <submittedName>
        <fullName evidence="2">Peptidase S10, serine carboxypeptidase, alpha/Beta hydrolase</fullName>
    </submittedName>
</protein>
<reference evidence="2" key="1">
    <citation type="journal article" date="2017" name="Nature">
        <title>The sunflower genome provides insights into oil metabolism, flowering and Asterid evolution.</title>
        <authorList>
            <person name="Badouin H."/>
            <person name="Gouzy J."/>
            <person name="Grassa C.J."/>
            <person name="Murat F."/>
            <person name="Staton S.E."/>
            <person name="Cottret L."/>
            <person name="Lelandais-Briere C."/>
            <person name="Owens G.L."/>
            <person name="Carrere S."/>
            <person name="Mayjonade B."/>
            <person name="Legrand L."/>
            <person name="Gill N."/>
            <person name="Kane N.C."/>
            <person name="Bowers J.E."/>
            <person name="Hubner S."/>
            <person name="Bellec A."/>
            <person name="Berard A."/>
            <person name="Berges H."/>
            <person name="Blanchet N."/>
            <person name="Boniface M.C."/>
            <person name="Brunel D."/>
            <person name="Catrice O."/>
            <person name="Chaidir N."/>
            <person name="Claudel C."/>
            <person name="Donnadieu C."/>
            <person name="Faraut T."/>
            <person name="Fievet G."/>
            <person name="Helmstetter N."/>
            <person name="King M."/>
            <person name="Knapp S.J."/>
            <person name="Lai Z."/>
            <person name="Le Paslier M.C."/>
            <person name="Lippi Y."/>
            <person name="Lorenzon L."/>
            <person name="Mandel J.R."/>
            <person name="Marage G."/>
            <person name="Marchand G."/>
            <person name="Marquand E."/>
            <person name="Bret-Mestries E."/>
            <person name="Morien E."/>
            <person name="Nambeesan S."/>
            <person name="Nguyen T."/>
            <person name="Pegot-Espagnet P."/>
            <person name="Pouilly N."/>
            <person name="Raftis F."/>
            <person name="Sallet E."/>
            <person name="Schiex T."/>
            <person name="Thomas J."/>
            <person name="Vandecasteele C."/>
            <person name="Vares D."/>
            <person name="Vear F."/>
            <person name="Vautrin S."/>
            <person name="Crespi M."/>
            <person name="Mangin B."/>
            <person name="Burke J.M."/>
            <person name="Salse J."/>
            <person name="Munos S."/>
            <person name="Vincourt P."/>
            <person name="Rieseberg L.H."/>
            <person name="Langlade N.B."/>
        </authorList>
    </citation>
    <scope>NUCLEOTIDE SEQUENCE</scope>
    <source>
        <tissue evidence="2">Leaves</tissue>
    </source>
</reference>
<evidence type="ECO:0000256" key="1">
    <source>
        <dbReference type="ARBA" id="ARBA00009431"/>
    </source>
</evidence>
<dbReference type="GO" id="GO:0004185">
    <property type="term" value="F:serine-type carboxypeptidase activity"/>
    <property type="evidence" value="ECO:0007669"/>
    <property type="project" value="InterPro"/>
</dbReference>